<name>A0AAW8ZJI4_9XANT</name>
<dbReference type="GO" id="GO:0080120">
    <property type="term" value="P:CAAX-box protein maturation"/>
    <property type="evidence" value="ECO:0007669"/>
    <property type="project" value="UniProtKB-ARBA"/>
</dbReference>
<feature type="transmembrane region" description="Helical" evidence="1">
    <location>
        <begin position="205"/>
        <end position="227"/>
    </location>
</feature>
<feature type="transmembrane region" description="Helical" evidence="1">
    <location>
        <begin position="76"/>
        <end position="97"/>
    </location>
</feature>
<feature type="transmembrane region" description="Helical" evidence="1">
    <location>
        <begin position="177"/>
        <end position="198"/>
    </location>
</feature>
<dbReference type="EMBL" id="JAWMQI010000009">
    <property type="protein sequence ID" value="MDV7247613.1"/>
    <property type="molecule type" value="Genomic_DNA"/>
</dbReference>
<evidence type="ECO:0000313" key="3">
    <source>
        <dbReference type="EMBL" id="MDV7247613.1"/>
    </source>
</evidence>
<dbReference type="Pfam" id="PF02517">
    <property type="entry name" value="Rce1-like"/>
    <property type="match status" value="1"/>
</dbReference>
<dbReference type="RefSeq" id="WP_006452326.1">
    <property type="nucleotide sequence ID" value="NZ_CP060399.1"/>
</dbReference>
<reference evidence="3 4" key="1">
    <citation type="submission" date="2023-10" db="EMBL/GenBank/DDBJ databases">
        <title>A new tool for lettuce pathogen research.</title>
        <authorList>
            <person name="Horton K.N."/>
            <person name="Cseke L.J."/>
            <person name="Badiwe M."/>
            <person name="Tesfaye D."/>
            <person name="Klein A."/>
            <person name="Su J."/>
            <person name="Potnis N."/>
            <person name="Gassmann W."/>
        </authorList>
    </citation>
    <scope>NUCLEOTIDE SEQUENCE [LARGE SCALE GENOMIC DNA]</scope>
    <source>
        <strain evidence="3 4">JSKH1901</strain>
    </source>
</reference>
<evidence type="ECO:0000256" key="1">
    <source>
        <dbReference type="SAM" id="Phobius"/>
    </source>
</evidence>
<gene>
    <name evidence="3" type="ORF">R4K57_04080</name>
</gene>
<dbReference type="GO" id="GO:0004175">
    <property type="term" value="F:endopeptidase activity"/>
    <property type="evidence" value="ECO:0007669"/>
    <property type="project" value="UniProtKB-ARBA"/>
</dbReference>
<keyword evidence="1" id="KW-0472">Membrane</keyword>
<keyword evidence="1" id="KW-0812">Transmembrane</keyword>
<sequence length="313" mass="33152">MESYMHAPLQPVTGRSFIGNGPTTHQIELGDRNFLHPGRLRWLRAIGWAVVLLVVVATLAPMAGRFVGGLFPKDSGPLQLLASLVGIAVGLGVYVLAVRLAEGRRASELAVRPMLPQLIIGLLIGAAMFATVMGIMAVFGLYDIQALGMAPAWTAVRKALQAGVIEELMFRAIFLRLVWRAFGPWIAFAASAALFGFGHIANPHATVFAAICIALEAGILLGAFYALTGRVWMSIGVHIAWNFTQGYVFGAAVSGTDMGPAIARSTARPGIAEWLTGGPFGPEASLPGVLVCLAVGVTVLWMAWRAGKLAKQP</sequence>
<feature type="transmembrane region" description="Helical" evidence="1">
    <location>
        <begin position="42"/>
        <end position="64"/>
    </location>
</feature>
<dbReference type="PANTHER" id="PTHR39430">
    <property type="entry name" value="MEMBRANE-ASSOCIATED PROTEASE-RELATED"/>
    <property type="match status" value="1"/>
</dbReference>
<keyword evidence="1" id="KW-1133">Transmembrane helix</keyword>
<dbReference type="GeneID" id="55514676"/>
<feature type="domain" description="CAAX prenyl protease 2/Lysostaphin resistance protein A-like" evidence="2">
    <location>
        <begin position="151"/>
        <end position="243"/>
    </location>
</feature>
<protein>
    <submittedName>
        <fullName evidence="3">CPBP family intramembrane glutamic endopeptidase</fullName>
        <ecNumber evidence="3">3.4.-.-</ecNumber>
    </submittedName>
</protein>
<dbReference type="InterPro" id="IPR003675">
    <property type="entry name" value="Rce1/LyrA-like_dom"/>
</dbReference>
<dbReference type="EC" id="3.4.-.-" evidence="3"/>
<feature type="transmembrane region" description="Helical" evidence="1">
    <location>
        <begin position="118"/>
        <end position="142"/>
    </location>
</feature>
<dbReference type="PANTHER" id="PTHR39430:SF1">
    <property type="entry name" value="PROTEASE"/>
    <property type="match status" value="1"/>
</dbReference>
<evidence type="ECO:0000259" key="2">
    <source>
        <dbReference type="Pfam" id="PF02517"/>
    </source>
</evidence>
<proteinExistence type="predicted"/>
<organism evidence="3 4">
    <name type="scientific">Xanthomonas hortorum pv. vitians</name>
    <dbReference type="NCBI Taxonomy" id="83224"/>
    <lineage>
        <taxon>Bacteria</taxon>
        <taxon>Pseudomonadati</taxon>
        <taxon>Pseudomonadota</taxon>
        <taxon>Gammaproteobacteria</taxon>
        <taxon>Lysobacterales</taxon>
        <taxon>Lysobacteraceae</taxon>
        <taxon>Xanthomonas</taxon>
    </lineage>
</organism>
<comment type="caution">
    <text evidence="3">The sequence shown here is derived from an EMBL/GenBank/DDBJ whole genome shotgun (WGS) entry which is preliminary data.</text>
</comment>
<accession>A0AAW8ZJI4</accession>
<dbReference type="Proteomes" id="UP001187425">
    <property type="component" value="Unassembled WGS sequence"/>
</dbReference>
<evidence type="ECO:0000313" key="4">
    <source>
        <dbReference type="Proteomes" id="UP001187425"/>
    </source>
</evidence>
<feature type="transmembrane region" description="Helical" evidence="1">
    <location>
        <begin position="284"/>
        <end position="304"/>
    </location>
</feature>
<dbReference type="AlphaFoldDB" id="A0AAW8ZJI4"/>
<keyword evidence="3" id="KW-0378">Hydrolase</keyword>